<evidence type="ECO:0000313" key="3">
    <source>
        <dbReference type="Proteomes" id="UP000006038"/>
    </source>
</evidence>
<accession>J3MRQ2</accession>
<proteinExistence type="predicted"/>
<name>J3MRQ2_ORYBR</name>
<sequence>MARWATSLPRLLLSHAFCVGAATPKRVLVPGVAGAGGGGGAATADILNRTGAWITVVMVDAAGDHGLLLEAAFGFKLVADLEGEAFDLIALPVCRTSLGSHYHRSSHAACEDGREGRWQDGKRDGDDMLLIS</sequence>
<dbReference type="Proteomes" id="UP000006038">
    <property type="component" value="Chromosome 8"/>
</dbReference>
<reference evidence="2" key="2">
    <citation type="submission" date="2013-04" db="UniProtKB">
        <authorList>
            <consortium name="EnsemblPlants"/>
        </authorList>
    </citation>
    <scope>IDENTIFICATION</scope>
</reference>
<dbReference type="HOGENOM" id="CLU_1920349_0_0_1"/>
<organism evidence="2">
    <name type="scientific">Oryza brachyantha</name>
    <name type="common">malo sina</name>
    <dbReference type="NCBI Taxonomy" id="4533"/>
    <lineage>
        <taxon>Eukaryota</taxon>
        <taxon>Viridiplantae</taxon>
        <taxon>Streptophyta</taxon>
        <taxon>Embryophyta</taxon>
        <taxon>Tracheophyta</taxon>
        <taxon>Spermatophyta</taxon>
        <taxon>Magnoliopsida</taxon>
        <taxon>Liliopsida</taxon>
        <taxon>Poales</taxon>
        <taxon>Poaceae</taxon>
        <taxon>BOP clade</taxon>
        <taxon>Oryzoideae</taxon>
        <taxon>Oryzeae</taxon>
        <taxon>Oryzinae</taxon>
        <taxon>Oryza</taxon>
    </lineage>
</organism>
<dbReference type="STRING" id="4533.J3MRQ2"/>
<evidence type="ECO:0000313" key="2">
    <source>
        <dbReference type="EnsemblPlants" id="OB08G17810.1"/>
    </source>
</evidence>
<evidence type="ECO:0000256" key="1">
    <source>
        <dbReference type="SAM" id="SignalP"/>
    </source>
</evidence>
<reference evidence="2" key="1">
    <citation type="journal article" date="2013" name="Nat. Commun.">
        <title>Whole-genome sequencing of Oryza brachyantha reveals mechanisms underlying Oryza genome evolution.</title>
        <authorList>
            <person name="Chen J."/>
            <person name="Huang Q."/>
            <person name="Gao D."/>
            <person name="Wang J."/>
            <person name="Lang Y."/>
            <person name="Liu T."/>
            <person name="Li B."/>
            <person name="Bai Z."/>
            <person name="Luis Goicoechea J."/>
            <person name="Liang C."/>
            <person name="Chen C."/>
            <person name="Zhang W."/>
            <person name="Sun S."/>
            <person name="Liao Y."/>
            <person name="Zhang X."/>
            <person name="Yang L."/>
            <person name="Song C."/>
            <person name="Wang M."/>
            <person name="Shi J."/>
            <person name="Liu G."/>
            <person name="Liu J."/>
            <person name="Zhou H."/>
            <person name="Zhou W."/>
            <person name="Yu Q."/>
            <person name="An N."/>
            <person name="Chen Y."/>
            <person name="Cai Q."/>
            <person name="Wang B."/>
            <person name="Liu B."/>
            <person name="Min J."/>
            <person name="Huang Y."/>
            <person name="Wu H."/>
            <person name="Li Z."/>
            <person name="Zhang Y."/>
            <person name="Yin Y."/>
            <person name="Song W."/>
            <person name="Jiang J."/>
            <person name="Jackson S.A."/>
            <person name="Wing R.A."/>
            <person name="Wang J."/>
            <person name="Chen M."/>
        </authorList>
    </citation>
    <scope>NUCLEOTIDE SEQUENCE [LARGE SCALE GENOMIC DNA]</scope>
    <source>
        <strain evidence="2">cv. IRGC 101232</strain>
    </source>
</reference>
<dbReference type="AlphaFoldDB" id="J3MRQ2"/>
<keyword evidence="3" id="KW-1185">Reference proteome</keyword>
<dbReference type="EnsemblPlants" id="OB08G17810.1">
    <property type="protein sequence ID" value="OB08G17810.1"/>
    <property type="gene ID" value="OB08G17810"/>
</dbReference>
<protein>
    <submittedName>
        <fullName evidence="2">Uncharacterized protein</fullName>
    </submittedName>
</protein>
<feature type="signal peptide" evidence="1">
    <location>
        <begin position="1"/>
        <end position="16"/>
    </location>
</feature>
<keyword evidence="1" id="KW-0732">Signal</keyword>
<dbReference type="Gramene" id="OB08G17810.1">
    <property type="protein sequence ID" value="OB08G17810.1"/>
    <property type="gene ID" value="OB08G17810"/>
</dbReference>
<feature type="chain" id="PRO_5003775145" evidence="1">
    <location>
        <begin position="17"/>
        <end position="132"/>
    </location>
</feature>